<dbReference type="InterPro" id="IPR017938">
    <property type="entry name" value="Riboflavin_synthase-like_b-brl"/>
</dbReference>
<proteinExistence type="predicted"/>
<dbReference type="GO" id="GO:0051537">
    <property type="term" value="F:2 iron, 2 sulfur cluster binding"/>
    <property type="evidence" value="ECO:0007669"/>
    <property type="project" value="InterPro"/>
</dbReference>
<dbReference type="InterPro" id="IPR050415">
    <property type="entry name" value="MRET"/>
</dbReference>
<dbReference type="PANTHER" id="PTHR47354">
    <property type="entry name" value="NADH OXIDOREDUCTASE HCR"/>
    <property type="match status" value="1"/>
</dbReference>
<dbReference type="InterPro" id="IPR012165">
    <property type="entry name" value="Cyt_c3_hydrogenase_gsu"/>
</dbReference>
<evidence type="ECO:0000256" key="1">
    <source>
        <dbReference type="PIRSR" id="PIRSR006816-1"/>
    </source>
</evidence>
<dbReference type="InterPro" id="IPR008333">
    <property type="entry name" value="Cbr1-like_FAD-bd_dom"/>
</dbReference>
<dbReference type="GO" id="GO:0016491">
    <property type="term" value="F:oxidoreductase activity"/>
    <property type="evidence" value="ECO:0007669"/>
    <property type="project" value="InterPro"/>
</dbReference>
<dbReference type="PANTHER" id="PTHR47354:SF5">
    <property type="entry name" value="PROTEIN RFBI"/>
    <property type="match status" value="1"/>
</dbReference>
<feature type="binding site" evidence="1">
    <location>
        <begin position="61"/>
        <end position="63"/>
    </location>
    <ligand>
        <name>FAD</name>
        <dbReference type="ChEBI" id="CHEBI:57692"/>
    </ligand>
</feature>
<comment type="caution">
    <text evidence="3">The sequence shown here is derived from an EMBL/GenBank/DDBJ whole genome shotgun (WGS) entry which is preliminary data.</text>
</comment>
<evidence type="ECO:0000313" key="4">
    <source>
        <dbReference type="Proteomes" id="UP001145087"/>
    </source>
</evidence>
<keyword evidence="1" id="KW-0274">FAD</keyword>
<organism evidence="3 4">
    <name type="scientific">Draconibacterium aestuarii</name>
    <dbReference type="NCBI Taxonomy" id="2998507"/>
    <lineage>
        <taxon>Bacteria</taxon>
        <taxon>Pseudomonadati</taxon>
        <taxon>Bacteroidota</taxon>
        <taxon>Bacteroidia</taxon>
        <taxon>Marinilabiliales</taxon>
        <taxon>Prolixibacteraceae</taxon>
        <taxon>Draconibacterium</taxon>
    </lineage>
</organism>
<dbReference type="InterPro" id="IPR001433">
    <property type="entry name" value="OxRdtase_FAD/NAD-bd"/>
</dbReference>
<accession>A0A9X3FCZ1</accession>
<dbReference type="GO" id="GO:0050660">
    <property type="term" value="F:flavin adenine dinucleotide binding"/>
    <property type="evidence" value="ECO:0007669"/>
    <property type="project" value="InterPro"/>
</dbReference>
<evidence type="ECO:0000313" key="3">
    <source>
        <dbReference type="EMBL" id="MCY1722906.1"/>
    </source>
</evidence>
<dbReference type="PROSITE" id="PS51384">
    <property type="entry name" value="FAD_FR"/>
    <property type="match status" value="1"/>
</dbReference>
<dbReference type="PIRSF" id="PIRSF006816">
    <property type="entry name" value="Cyc3_hyd_g"/>
    <property type="match status" value="1"/>
</dbReference>
<dbReference type="GO" id="GO:0006221">
    <property type="term" value="P:pyrimidine nucleotide biosynthetic process"/>
    <property type="evidence" value="ECO:0007669"/>
    <property type="project" value="InterPro"/>
</dbReference>
<protein>
    <submittedName>
        <fullName evidence="3">FAD-binding oxidoreductase</fullName>
    </submittedName>
</protein>
<dbReference type="RefSeq" id="WP_343335230.1">
    <property type="nucleotide sequence ID" value="NZ_JAPOHD010000064.1"/>
</dbReference>
<sequence length="214" mass="24097">MKKHKVKEVRNLTNSTFVVRLERNGMQFQTGQFVLVGTKGAVERREYSIYSGENENFLEVLVREVNGGKVSAKLKKLKPGDTVDVDGPFGFFKFSPAAFQSQKFLFVATGTGISPFHGFIKTYPDLNYQMVHGVRLAEEAYDHADFDEKRMVLCTSGDNKGTFEGRVTAFLKEQDIDAETNCFLCGNSEMIYEVFDILTGKGVPTSNIYSEVYF</sequence>
<dbReference type="Pfam" id="PF00175">
    <property type="entry name" value="NAD_binding_1"/>
    <property type="match status" value="1"/>
</dbReference>
<dbReference type="Proteomes" id="UP001145087">
    <property type="component" value="Unassembled WGS sequence"/>
</dbReference>
<gene>
    <name evidence="3" type="ORF">OU798_21340</name>
</gene>
<dbReference type="AlphaFoldDB" id="A0A9X3FCZ1"/>
<dbReference type="InterPro" id="IPR017927">
    <property type="entry name" value="FAD-bd_FR_type"/>
</dbReference>
<dbReference type="InterPro" id="IPR039261">
    <property type="entry name" value="FNR_nucleotide-bd"/>
</dbReference>
<dbReference type="SUPFAM" id="SSF63380">
    <property type="entry name" value="Riboflavin synthase domain-like"/>
    <property type="match status" value="1"/>
</dbReference>
<comment type="cofactor">
    <cofactor evidence="1">
        <name>FAD</name>
        <dbReference type="ChEBI" id="CHEBI:57692"/>
    </cofactor>
    <text evidence="1">Binds 1 FAD per subunit.</text>
</comment>
<name>A0A9X3FCZ1_9BACT</name>
<feature type="binding site" evidence="1">
    <location>
        <begin position="45"/>
        <end position="48"/>
    </location>
    <ligand>
        <name>FAD</name>
        <dbReference type="ChEBI" id="CHEBI:57692"/>
    </ligand>
</feature>
<evidence type="ECO:0000259" key="2">
    <source>
        <dbReference type="PROSITE" id="PS51384"/>
    </source>
</evidence>
<feature type="domain" description="FAD-binding FR-type" evidence="2">
    <location>
        <begin position="1"/>
        <end position="95"/>
    </location>
</feature>
<dbReference type="Gene3D" id="3.40.50.80">
    <property type="entry name" value="Nucleotide-binding domain of ferredoxin-NADP reductase (FNR) module"/>
    <property type="match status" value="1"/>
</dbReference>
<dbReference type="Gene3D" id="2.40.30.10">
    <property type="entry name" value="Translation factors"/>
    <property type="match status" value="1"/>
</dbReference>
<dbReference type="EMBL" id="JAPOHD010000064">
    <property type="protein sequence ID" value="MCY1722906.1"/>
    <property type="molecule type" value="Genomic_DNA"/>
</dbReference>
<keyword evidence="4" id="KW-1185">Reference proteome</keyword>
<keyword evidence="1" id="KW-0285">Flavoprotein</keyword>
<dbReference type="Pfam" id="PF00970">
    <property type="entry name" value="FAD_binding_6"/>
    <property type="match status" value="1"/>
</dbReference>
<reference evidence="3" key="1">
    <citation type="submission" date="2022-11" db="EMBL/GenBank/DDBJ databases">
        <title>Marilongibacter aestuarii gen. nov., sp. nov., isolated from tidal flat sediment.</title>
        <authorList>
            <person name="Jiayan W."/>
        </authorList>
    </citation>
    <scope>NUCLEOTIDE SEQUENCE</scope>
    <source>
        <strain evidence="3">Z1-6</strain>
    </source>
</reference>
<dbReference type="SUPFAM" id="SSF52343">
    <property type="entry name" value="Ferredoxin reductase-like, C-terminal NADP-linked domain"/>
    <property type="match status" value="1"/>
</dbReference>